<evidence type="ECO:0000313" key="1">
    <source>
        <dbReference type="EMBL" id="QOX62793.1"/>
    </source>
</evidence>
<evidence type="ECO:0000313" key="2">
    <source>
        <dbReference type="Proteomes" id="UP000594014"/>
    </source>
</evidence>
<protein>
    <submittedName>
        <fullName evidence="1">Uncharacterized protein</fullName>
    </submittedName>
</protein>
<dbReference type="Proteomes" id="UP000594014">
    <property type="component" value="Chromosome"/>
</dbReference>
<sequence>MRKRINVGLQLVLAAIIVLCSTKSGYATSWIKLEPAEVDQRAEIVAYGTYDFSKDIKKSIDYHGYFSPISFQAEKYYRGSGESLILTEIDPFDIEDIKTAQQDGTSFLLFLEPDKEDETLLIPIAGPNGIIEIADGKPRTGDAGEDAYYRSFLETTDSVAAKSVFDTGDPLFIFVILLLISSIFAITARLKSKGR</sequence>
<name>A0ACD1A8Q3_9FIRM</name>
<organism evidence="1 2">
    <name type="scientific">Anoxybacterium hadale</name>
    <dbReference type="NCBI Taxonomy" id="3408580"/>
    <lineage>
        <taxon>Bacteria</taxon>
        <taxon>Bacillati</taxon>
        <taxon>Bacillota</taxon>
        <taxon>Clostridia</taxon>
        <taxon>Peptostreptococcales</taxon>
        <taxon>Anaerovoracaceae</taxon>
        <taxon>Anoxybacterium</taxon>
    </lineage>
</organism>
<keyword evidence="2" id="KW-1185">Reference proteome</keyword>
<proteinExistence type="predicted"/>
<gene>
    <name evidence="1" type="ORF">FRZ06_05250</name>
</gene>
<accession>A0ACD1A8Q3</accession>
<dbReference type="EMBL" id="CP042469">
    <property type="protein sequence ID" value="QOX62793.1"/>
    <property type="molecule type" value="Genomic_DNA"/>
</dbReference>
<reference evidence="1" key="1">
    <citation type="submission" date="2019-08" db="EMBL/GenBank/DDBJ databases">
        <title>Genome sequence of Clostridiales bacterium MT110.</title>
        <authorList>
            <person name="Cao J."/>
        </authorList>
    </citation>
    <scope>NUCLEOTIDE SEQUENCE</scope>
    <source>
        <strain evidence="1">MT110</strain>
    </source>
</reference>